<dbReference type="CDD" id="cd05819">
    <property type="entry name" value="NHL"/>
    <property type="match status" value="1"/>
</dbReference>
<dbReference type="OrthoDB" id="10060045at2759"/>
<comment type="caution">
    <text evidence="3">The sequence shown here is derived from an EMBL/GenBank/DDBJ whole genome shotgun (WGS) entry which is preliminary data.</text>
</comment>
<reference evidence="3" key="1">
    <citation type="submission" date="2021-02" db="EMBL/GenBank/DDBJ databases">
        <authorList>
            <person name="Nowell W R."/>
        </authorList>
    </citation>
    <scope>NUCLEOTIDE SEQUENCE</scope>
</reference>
<organism evidence="3 4">
    <name type="scientific">Adineta ricciae</name>
    <name type="common">Rotifer</name>
    <dbReference type="NCBI Taxonomy" id="249248"/>
    <lineage>
        <taxon>Eukaryota</taxon>
        <taxon>Metazoa</taxon>
        <taxon>Spiralia</taxon>
        <taxon>Gnathifera</taxon>
        <taxon>Rotifera</taxon>
        <taxon>Eurotatoria</taxon>
        <taxon>Bdelloidea</taxon>
        <taxon>Adinetida</taxon>
        <taxon>Adinetidae</taxon>
        <taxon>Adineta</taxon>
    </lineage>
</organism>
<feature type="repeat" description="NHL" evidence="2">
    <location>
        <begin position="607"/>
        <end position="638"/>
    </location>
</feature>
<dbReference type="PANTHER" id="PTHR24104:SF25">
    <property type="entry name" value="PROTEIN LIN-41"/>
    <property type="match status" value="1"/>
</dbReference>
<feature type="repeat" description="NHL" evidence="2">
    <location>
        <begin position="510"/>
        <end position="540"/>
    </location>
</feature>
<dbReference type="PROSITE" id="PS51125">
    <property type="entry name" value="NHL"/>
    <property type="match status" value="2"/>
</dbReference>
<dbReference type="InterPro" id="IPR050952">
    <property type="entry name" value="TRIM-NHL_E3_ligases"/>
</dbReference>
<dbReference type="EMBL" id="CAJNOJ010000298">
    <property type="protein sequence ID" value="CAF1380322.1"/>
    <property type="molecule type" value="Genomic_DNA"/>
</dbReference>
<evidence type="ECO:0000313" key="4">
    <source>
        <dbReference type="Proteomes" id="UP000663852"/>
    </source>
</evidence>
<sequence>MFRKKEKKLKNNDTKDHPRGDTAHSITYIIYDSLMYAPRATDERVAIVRLFQTVSLHQPNLPSSSVWNPNGIIFANESIVGLKATDVFVDTKNSIYVLSKDKKQILVWHNNSINPTQNISVNFERPSSLFVRSNGDIYFIAGLYIRVLMRWISEKNTFTIITNVSPHCTEIFIDINDRFYCSVTADHQVLRRNMKSSSMNEMIVIGRNGLGSDSIQLHSPWGIFVDVNFDLFVADSGNDRIQLFPLGETKGITVACRQSPHSIIELDYPTGVALDAKKYLFIVDAKNNRIVGEGPCGFRCIIGCDGNSFQFNEPFLNSMSFDSFGNIFHTDSRNNRIMKVQLENLCGFSLSIPRFCSKPAWNQNGITFAEQSTIGSKPFSIFINKKDSIYSLNREKKQILIWDESNIQSSIIIPSGVADLYSLFVALNGDIHIDNGINGRINKWTMSTKKFSNETIISSSCFGLFIDRDHHLYCSMPKHHRVIKQNLNEVTPPTIPVAGTGDQGLTATMLNSPHGIYVDSDFNTFVADCGNNRIQRFESKKKSGITEVGDTSSAQHQYPLSCPTGITLDLQQFLFIVDSYNHRILRSGTNGVHCVIGCRGISVKFTQLSFPSNLAFDSFGNMFIVDSGNNRIQKFQYFENSCDMSSVTEWTFLLSLTKNSQFYSQNCNWESFYYQSFEIKVQENRYYSIWSHAEIDTYGYVYEKNFDSLKPNDNLLFKHDDNDNNNDDVDDKQFKFELPLYNDTTYILVVTTFYPMKIGNITIYISGLKNMNIKPLSTSMKIQSKYSFQFTMDSQKYCRDYKKPSYHYRTLEINVKKTGSYVLWSKSEIDTYGYLYKHHFDPLQPFGNLIDQHSGICNQGQLKFDRTFEENTKYILVVTTYYPNATGNFTIFISASVLGYGGSQEWMKMNERSLEEHRNEYHNGTQTNDGLLHAYDPLNRVHISYQINELYCKMDDSPSGNLLSSNEIEKALHEEI</sequence>
<gene>
    <name evidence="3" type="ORF">EDS130_LOCUS34889</name>
</gene>
<dbReference type="InterPro" id="IPR001258">
    <property type="entry name" value="NHL_repeat"/>
</dbReference>
<name>A0A815JFM9_ADIRI</name>
<dbReference type="Proteomes" id="UP000663852">
    <property type="component" value="Unassembled WGS sequence"/>
</dbReference>
<evidence type="ECO:0000256" key="2">
    <source>
        <dbReference type="PROSITE-ProRule" id="PRU00504"/>
    </source>
</evidence>
<dbReference type="AlphaFoldDB" id="A0A815JFM9"/>
<protein>
    <submittedName>
        <fullName evidence="3">Uncharacterized protein</fullName>
    </submittedName>
</protein>
<dbReference type="Pfam" id="PF01436">
    <property type="entry name" value="NHL"/>
    <property type="match status" value="1"/>
</dbReference>
<dbReference type="GO" id="GO:0008270">
    <property type="term" value="F:zinc ion binding"/>
    <property type="evidence" value="ECO:0007669"/>
    <property type="project" value="UniProtKB-KW"/>
</dbReference>
<keyword evidence="1" id="KW-0677">Repeat</keyword>
<proteinExistence type="predicted"/>
<evidence type="ECO:0000313" key="3">
    <source>
        <dbReference type="EMBL" id="CAF1380322.1"/>
    </source>
</evidence>
<accession>A0A815JFM9</accession>
<dbReference type="InterPro" id="IPR011042">
    <property type="entry name" value="6-blade_b-propeller_TolB-like"/>
</dbReference>
<dbReference type="SUPFAM" id="SSF101898">
    <property type="entry name" value="NHL repeat"/>
    <property type="match status" value="2"/>
</dbReference>
<evidence type="ECO:0000256" key="1">
    <source>
        <dbReference type="ARBA" id="ARBA00022737"/>
    </source>
</evidence>
<dbReference type="Gene3D" id="2.120.10.30">
    <property type="entry name" value="TolB, C-terminal domain"/>
    <property type="match status" value="3"/>
</dbReference>
<dbReference type="PANTHER" id="PTHR24104">
    <property type="entry name" value="E3 UBIQUITIN-PROTEIN LIGASE NHLRC1-RELATED"/>
    <property type="match status" value="1"/>
</dbReference>